<sequence length="189" mass="21089">MLRTCIPQLWKILIFPSSAIGLLQPPITFSFSPLLARLWGVLVLLFIGIGVGVVIFTGACVAPVIFKTSSILPTPLTRYDAGILMSHIFIRSNWVLNALACILVLDSLILKKAILLRLSHLASSVLIFLFSFYYTPFILRAQSLGSVYTTSEKFIQMHAQSEIIFKILLTLLCFSFVSRALRNMPKTSH</sequence>
<evidence type="ECO:0000256" key="1">
    <source>
        <dbReference type="ARBA" id="ARBA00004370"/>
    </source>
</evidence>
<dbReference type="Proteomes" id="UP000054093">
    <property type="component" value="Unassembled WGS sequence"/>
</dbReference>
<protein>
    <recommendedName>
        <fullName evidence="6">TMEM205-like domain-containing protein</fullName>
    </recommendedName>
</protein>
<name>E7G3Q5_9HELI</name>
<evidence type="ECO:0000256" key="5">
    <source>
        <dbReference type="SAM" id="Phobius"/>
    </source>
</evidence>
<accession>E7G3Q5</accession>
<evidence type="ECO:0000259" key="6">
    <source>
        <dbReference type="Pfam" id="PF13664"/>
    </source>
</evidence>
<keyword evidence="2 5" id="KW-0812">Transmembrane</keyword>
<feature type="transmembrane region" description="Helical" evidence="5">
    <location>
        <begin position="38"/>
        <end position="66"/>
    </location>
</feature>
<dbReference type="AlphaFoldDB" id="E7G3Q5"/>
<organism evidence="7 8">
    <name type="scientific">Helicobacter suis HS5</name>
    <dbReference type="NCBI Taxonomy" id="710394"/>
    <lineage>
        <taxon>Bacteria</taxon>
        <taxon>Pseudomonadati</taxon>
        <taxon>Campylobacterota</taxon>
        <taxon>Epsilonproteobacteria</taxon>
        <taxon>Campylobacterales</taxon>
        <taxon>Helicobacteraceae</taxon>
        <taxon>Helicobacter</taxon>
    </lineage>
</organism>
<dbReference type="Pfam" id="PF13664">
    <property type="entry name" value="DUF4149"/>
    <property type="match status" value="1"/>
</dbReference>
<feature type="transmembrane region" description="Helical" evidence="5">
    <location>
        <begin position="12"/>
        <end position="31"/>
    </location>
</feature>
<feature type="domain" description="TMEM205-like" evidence="6">
    <location>
        <begin position="45"/>
        <end position="143"/>
    </location>
</feature>
<proteinExistence type="predicted"/>
<evidence type="ECO:0000256" key="2">
    <source>
        <dbReference type="ARBA" id="ARBA00022692"/>
    </source>
</evidence>
<evidence type="ECO:0000256" key="3">
    <source>
        <dbReference type="ARBA" id="ARBA00022989"/>
    </source>
</evidence>
<feature type="transmembrane region" description="Helical" evidence="5">
    <location>
        <begin position="86"/>
        <end position="109"/>
    </location>
</feature>
<feature type="transmembrane region" description="Helical" evidence="5">
    <location>
        <begin position="163"/>
        <end position="181"/>
    </location>
</feature>
<gene>
    <name evidence="7" type="ORF">HSUHS5_0581</name>
</gene>
<dbReference type="GO" id="GO:0016020">
    <property type="term" value="C:membrane"/>
    <property type="evidence" value="ECO:0007669"/>
    <property type="project" value="UniProtKB-SubCell"/>
</dbReference>
<dbReference type="InterPro" id="IPR025423">
    <property type="entry name" value="TMEM205-like"/>
</dbReference>
<evidence type="ECO:0000313" key="7">
    <source>
        <dbReference type="EMBL" id="EFX41977.1"/>
    </source>
</evidence>
<feature type="transmembrane region" description="Helical" evidence="5">
    <location>
        <begin position="121"/>
        <end position="143"/>
    </location>
</feature>
<keyword evidence="4 5" id="KW-0472">Membrane</keyword>
<reference evidence="7 8" key="1">
    <citation type="journal article" date="2011" name="Vet. Res.">
        <title>Genome sequence of Helicobacter suis supports its role in gastric pathology.</title>
        <authorList>
            <person name="Vermoote M."/>
            <person name="Vandekerckhove T.T."/>
            <person name="Flahou B."/>
            <person name="Pasmans F."/>
            <person name="Smet A."/>
            <person name="De Groote D."/>
            <person name="Van Criekinge W."/>
            <person name="Ducatelle R."/>
            <person name="Haesebrouck F."/>
        </authorList>
    </citation>
    <scope>NUCLEOTIDE SEQUENCE [LARGE SCALE GENOMIC DNA]</scope>
    <source>
        <strain evidence="7 8">HS5</strain>
    </source>
</reference>
<keyword evidence="3 5" id="KW-1133">Transmembrane helix</keyword>
<dbReference type="EMBL" id="ADHO01000105">
    <property type="protein sequence ID" value="EFX41977.1"/>
    <property type="molecule type" value="Genomic_DNA"/>
</dbReference>
<dbReference type="RefSeq" id="WP_006565157.1">
    <property type="nucleotide sequence ID" value="NZ_ADHO01000105.1"/>
</dbReference>
<evidence type="ECO:0000313" key="8">
    <source>
        <dbReference type="Proteomes" id="UP000054093"/>
    </source>
</evidence>
<evidence type="ECO:0000256" key="4">
    <source>
        <dbReference type="ARBA" id="ARBA00023136"/>
    </source>
</evidence>
<comment type="caution">
    <text evidence="7">The sequence shown here is derived from an EMBL/GenBank/DDBJ whole genome shotgun (WGS) entry which is preliminary data.</text>
</comment>
<dbReference type="GeneID" id="56928494"/>
<comment type="subcellular location">
    <subcellularLocation>
        <location evidence="1">Membrane</location>
    </subcellularLocation>
</comment>